<organism evidence="1 2">
    <name type="scientific">Paenibacillus turicensis</name>
    <dbReference type="NCBI Taxonomy" id="160487"/>
    <lineage>
        <taxon>Bacteria</taxon>
        <taxon>Bacillati</taxon>
        <taxon>Bacillota</taxon>
        <taxon>Bacilli</taxon>
        <taxon>Bacillales</taxon>
        <taxon>Paenibacillaceae</taxon>
        <taxon>Paenibacillus</taxon>
    </lineage>
</organism>
<comment type="caution">
    <text evidence="1">The sequence shown here is derived from an EMBL/GenBank/DDBJ whole genome shotgun (WGS) entry which is preliminary data.</text>
</comment>
<dbReference type="RefSeq" id="WP_210087225.1">
    <property type="nucleotide sequence ID" value="NZ_JAGGKG010000001.1"/>
</dbReference>
<evidence type="ECO:0000313" key="2">
    <source>
        <dbReference type="Proteomes" id="UP001519272"/>
    </source>
</evidence>
<reference evidence="1 2" key="1">
    <citation type="submission" date="2021-03" db="EMBL/GenBank/DDBJ databases">
        <title>Genomic Encyclopedia of Type Strains, Phase IV (KMG-IV): sequencing the most valuable type-strain genomes for metagenomic binning, comparative biology and taxonomic classification.</title>
        <authorList>
            <person name="Goeker M."/>
        </authorList>
    </citation>
    <scope>NUCLEOTIDE SEQUENCE [LARGE SCALE GENOMIC DNA]</scope>
    <source>
        <strain evidence="1 2">DSM 14349</strain>
    </source>
</reference>
<proteinExistence type="predicted"/>
<accession>A0ABS4FLR6</accession>
<keyword evidence="2" id="KW-1185">Reference proteome</keyword>
<dbReference type="Gene3D" id="3.40.50.720">
    <property type="entry name" value="NAD(P)-binding Rossmann-like Domain"/>
    <property type="match status" value="1"/>
</dbReference>
<name>A0ABS4FLR6_9BACL</name>
<protein>
    <submittedName>
        <fullName evidence="1">NAD(P)-dependent dehydrogenase (Short-subunit alcohol dehydrogenase family)</fullName>
    </submittedName>
</protein>
<dbReference type="EMBL" id="JAGGKG010000001">
    <property type="protein sequence ID" value="MBP1903520.1"/>
    <property type="molecule type" value="Genomic_DNA"/>
</dbReference>
<gene>
    <name evidence="1" type="ORF">J2Z32_000132</name>
</gene>
<evidence type="ECO:0000313" key="1">
    <source>
        <dbReference type="EMBL" id="MBP1903520.1"/>
    </source>
</evidence>
<sequence>MLRTAQIRIKLKGDQLVPNPVKVTAVYPGMINTALQAEIRSTNKDQFAYVDQFIKLEQDGLLQTPEYTATKLIELLLSEQFGEVALVEQI</sequence>
<dbReference type="Proteomes" id="UP001519272">
    <property type="component" value="Unassembled WGS sequence"/>
</dbReference>